<dbReference type="InterPro" id="IPR005829">
    <property type="entry name" value="Sugar_transporter_CS"/>
</dbReference>
<keyword evidence="8" id="KW-1185">Reference proteome</keyword>
<evidence type="ECO:0000256" key="4">
    <source>
        <dbReference type="ARBA" id="ARBA00023136"/>
    </source>
</evidence>
<feature type="transmembrane region" description="Helical" evidence="5">
    <location>
        <begin position="44"/>
        <end position="61"/>
    </location>
</feature>
<organism evidence="7 8">
    <name type="scientific">Edaphobacter aggregans</name>
    <dbReference type="NCBI Taxonomy" id="570835"/>
    <lineage>
        <taxon>Bacteria</taxon>
        <taxon>Pseudomonadati</taxon>
        <taxon>Acidobacteriota</taxon>
        <taxon>Terriglobia</taxon>
        <taxon>Terriglobales</taxon>
        <taxon>Acidobacteriaceae</taxon>
        <taxon>Edaphobacter</taxon>
    </lineage>
</organism>
<feature type="transmembrane region" description="Helical" evidence="5">
    <location>
        <begin position="153"/>
        <end position="175"/>
    </location>
</feature>
<gene>
    <name evidence="7" type="ORF">EDE15_0734</name>
</gene>
<dbReference type="OrthoDB" id="9783823at2"/>
<sequence length="422" mass="45857">MSEISQLSQTSRPTHFDWWRHAPPEARRALVAASFGWMLDSFDVMLYALVLASLILGLGISKQTAGVLGSITLLAAAAGGLVFGVIADRYGRVRALIGSVLIYAIFTAACGFAQNIVQLAIFRILLGLGMGGEWASGAALVSETWPDRHRGKALGIMQSSWAVGYALAALVAGLVLPWKGWRAVFFVGILPAFFTLTVRRRVAEPELWKRSATLPREGPLHGFRHIFRSDLRTITIAITLMNSCTLFAWWGFNLWVPAYLSLPSDRGGVGLSTHAMSATVIAMQAGMWLGYVSFGFLSDVFGRKRCYVLYLILAALLMFFYARVHTPWLLIALGPLVAFFGTGYYTGFATVTAEIYETQIRATAQGFAYNIGRVASAAAPFVVGSMAQQHGFGIAFAAAGTAFVMAALCWFWIPETKGRPLA</sequence>
<dbReference type="RefSeq" id="WP_125484016.1">
    <property type="nucleotide sequence ID" value="NZ_RSDW01000001.1"/>
</dbReference>
<proteinExistence type="predicted"/>
<dbReference type="GO" id="GO:0046943">
    <property type="term" value="F:carboxylic acid transmembrane transporter activity"/>
    <property type="evidence" value="ECO:0007669"/>
    <property type="project" value="TreeGrafter"/>
</dbReference>
<evidence type="ECO:0000259" key="6">
    <source>
        <dbReference type="PROSITE" id="PS50850"/>
    </source>
</evidence>
<comment type="subcellular location">
    <subcellularLocation>
        <location evidence="1">Membrane</location>
        <topology evidence="1">Multi-pass membrane protein</topology>
    </subcellularLocation>
</comment>
<feature type="transmembrane region" description="Helical" evidence="5">
    <location>
        <begin position="67"/>
        <end position="86"/>
    </location>
</feature>
<dbReference type="PANTHER" id="PTHR23508">
    <property type="entry name" value="CARBOXYLIC ACID TRANSPORTER PROTEIN HOMOLOG"/>
    <property type="match status" value="1"/>
</dbReference>
<name>A0A428MEG5_9BACT</name>
<dbReference type="PROSITE" id="PS00217">
    <property type="entry name" value="SUGAR_TRANSPORT_2"/>
    <property type="match status" value="1"/>
</dbReference>
<dbReference type="Pfam" id="PF07690">
    <property type="entry name" value="MFS_1"/>
    <property type="match status" value="1"/>
</dbReference>
<evidence type="ECO:0000256" key="3">
    <source>
        <dbReference type="ARBA" id="ARBA00022989"/>
    </source>
</evidence>
<feature type="transmembrane region" description="Helical" evidence="5">
    <location>
        <begin position="392"/>
        <end position="413"/>
    </location>
</feature>
<reference evidence="7 8" key="1">
    <citation type="submission" date="2018-12" db="EMBL/GenBank/DDBJ databases">
        <title>Sequencing of bacterial isolates from soil warming experiment in Harvard Forest, Massachusetts, USA.</title>
        <authorList>
            <person name="Deangelis K."/>
        </authorList>
    </citation>
    <scope>NUCLEOTIDE SEQUENCE [LARGE SCALE GENOMIC DNA]</scope>
    <source>
        <strain evidence="7 8">EB153</strain>
    </source>
</reference>
<evidence type="ECO:0000256" key="5">
    <source>
        <dbReference type="SAM" id="Phobius"/>
    </source>
</evidence>
<keyword evidence="3 5" id="KW-1133">Transmembrane helix</keyword>
<dbReference type="InterPro" id="IPR020846">
    <property type="entry name" value="MFS_dom"/>
</dbReference>
<dbReference type="AlphaFoldDB" id="A0A428MEG5"/>
<feature type="transmembrane region" description="Helical" evidence="5">
    <location>
        <begin position="234"/>
        <end position="252"/>
    </location>
</feature>
<dbReference type="Proteomes" id="UP000269669">
    <property type="component" value="Unassembled WGS sequence"/>
</dbReference>
<dbReference type="EMBL" id="RSDW01000001">
    <property type="protein sequence ID" value="RSL15252.1"/>
    <property type="molecule type" value="Genomic_DNA"/>
</dbReference>
<feature type="transmembrane region" description="Helical" evidence="5">
    <location>
        <begin position="93"/>
        <end position="114"/>
    </location>
</feature>
<feature type="transmembrane region" description="Helical" evidence="5">
    <location>
        <begin position="328"/>
        <end position="346"/>
    </location>
</feature>
<evidence type="ECO:0000256" key="2">
    <source>
        <dbReference type="ARBA" id="ARBA00022692"/>
    </source>
</evidence>
<dbReference type="SUPFAM" id="SSF103473">
    <property type="entry name" value="MFS general substrate transporter"/>
    <property type="match status" value="1"/>
</dbReference>
<feature type="transmembrane region" description="Helical" evidence="5">
    <location>
        <begin position="120"/>
        <end position="141"/>
    </location>
</feature>
<accession>A0A428MEG5</accession>
<evidence type="ECO:0000313" key="7">
    <source>
        <dbReference type="EMBL" id="RSL15252.1"/>
    </source>
</evidence>
<comment type="caution">
    <text evidence="7">The sequence shown here is derived from an EMBL/GenBank/DDBJ whole genome shotgun (WGS) entry which is preliminary data.</text>
</comment>
<dbReference type="PROSITE" id="PS50850">
    <property type="entry name" value="MFS"/>
    <property type="match status" value="1"/>
</dbReference>
<evidence type="ECO:0000256" key="1">
    <source>
        <dbReference type="ARBA" id="ARBA00004141"/>
    </source>
</evidence>
<evidence type="ECO:0000313" key="8">
    <source>
        <dbReference type="Proteomes" id="UP000269669"/>
    </source>
</evidence>
<dbReference type="Gene3D" id="1.20.1250.20">
    <property type="entry name" value="MFS general substrate transporter like domains"/>
    <property type="match status" value="2"/>
</dbReference>
<feature type="transmembrane region" description="Helical" evidence="5">
    <location>
        <begin position="272"/>
        <end position="294"/>
    </location>
</feature>
<feature type="transmembrane region" description="Helical" evidence="5">
    <location>
        <begin position="181"/>
        <end position="198"/>
    </location>
</feature>
<dbReference type="InterPro" id="IPR036259">
    <property type="entry name" value="MFS_trans_sf"/>
</dbReference>
<protein>
    <submittedName>
        <fullName evidence="7">Putative MFS family arabinose efflux permease</fullName>
    </submittedName>
</protein>
<dbReference type="GO" id="GO:0005886">
    <property type="term" value="C:plasma membrane"/>
    <property type="evidence" value="ECO:0007669"/>
    <property type="project" value="TreeGrafter"/>
</dbReference>
<feature type="transmembrane region" description="Helical" evidence="5">
    <location>
        <begin position="306"/>
        <end position="322"/>
    </location>
</feature>
<dbReference type="InterPro" id="IPR011701">
    <property type="entry name" value="MFS"/>
</dbReference>
<keyword evidence="4 5" id="KW-0472">Membrane</keyword>
<dbReference type="PANTHER" id="PTHR23508:SF10">
    <property type="entry name" value="CARBOXYLIC ACID TRANSPORTER PROTEIN HOMOLOG"/>
    <property type="match status" value="1"/>
</dbReference>
<keyword evidence="2 5" id="KW-0812">Transmembrane</keyword>
<feature type="domain" description="Major facilitator superfamily (MFS) profile" evidence="6">
    <location>
        <begin position="29"/>
        <end position="417"/>
    </location>
</feature>